<evidence type="ECO:0000313" key="3">
    <source>
        <dbReference type="EMBL" id="CAA0113689.1"/>
    </source>
</evidence>
<dbReference type="SUPFAM" id="SSF103088">
    <property type="entry name" value="OmpA-like"/>
    <property type="match status" value="1"/>
</dbReference>
<sequence>MQTMQYMPAKLQKFLIYTLGFVAIWSLLGFLVLPWVARDQGVKQLSQMLGRDVRIDKVAFNPWTLELWIDGFAIGSEKGSPVVGDGGKSKDAILAFDAFYTNLQVRSIWRGALSLELIRLDKPAVHISLLKPGVFNFTDILASLSEDSTNEEASKSDDAEGDNALFPVQVADIDINEAEFVYLDQVRANHPSIILAPISFKLEGFTTLTNQTGNDFQLRVTGERGGIVETQGDFTFNPLGVKGHLDISNIALQPFFAFVNDQVDFHLASGRFGLASDFRVVSGEKTLLKLADGSVRLTDLELLDGKATSKAAGKDQDALIFLKLLSITGIELDSEKHAVAVKKALISELNVDTIIEPDGSINLVNTLVRTEADAIAANTDAADANSCVDIDAGNATSESKAEATKGTVSESTEETEKAPAEQCNSSASAVATASTTPQIAPEWTWNLSVAQIEKTTIHVTDKSLDEPARMAIDDLAIKLEDIRHTLTNSMPVSVQAQINQQGKLDISGQATAHPVTAALKLVADDIHMGVMNPYVKKLTRSQLKRANIDANLGIDFALDARSKPSKLELTGDFSISDLELATLTPDAPLVQFESMAVQVEKLSVFKNEYHIKQALLVNPIVYFELLEDGSTNVAEMTQQSKKLEKPIKEGLDELEITAEKFEGKPLRLLIDTIQINDGDLSFTDNTVKPVFSLHVKPMDLVVENLTSEDENAKLTLQSRMNDSATLSARGVMNVMQAQPSMDVVVKERGLAMKLLSPYSATYVNYPIDSGIMSFDLNYKLKNDYLDGQNNFRMADLKMGDKLNNPDALDLPIPLALTFMRNNRGVVDLDMDVTGRLDDPSFDVGDVITDVFTNIIFKAISSPFTLLGALASGDKQYKNVLFAQGSAELDSVSEAQLSALADSMRQNANLVTEMTGTVDYEADEEALSISGNQSKIALQALADKRGQVAFDYVTQKLGIAPARVSLKAESISSSDRDASVRLLIETQ</sequence>
<dbReference type="InterPro" id="IPR008023">
    <property type="entry name" value="DUF748"/>
</dbReference>
<dbReference type="GO" id="GO:0090313">
    <property type="term" value="P:regulation of protein targeting to membrane"/>
    <property type="evidence" value="ECO:0007669"/>
    <property type="project" value="TreeGrafter"/>
</dbReference>
<dbReference type="EMBL" id="CACSII010000017">
    <property type="protein sequence ID" value="CAA0113689.1"/>
    <property type="molecule type" value="Genomic_DNA"/>
</dbReference>
<dbReference type="Proteomes" id="UP000434580">
    <property type="component" value="Unassembled WGS sequence"/>
</dbReference>
<evidence type="ECO:0000256" key="1">
    <source>
        <dbReference type="SAM" id="MobiDB-lite"/>
    </source>
</evidence>
<dbReference type="Gene3D" id="3.30.1330.60">
    <property type="entry name" value="OmpA-like domain"/>
    <property type="match status" value="1"/>
</dbReference>
<gene>
    <name evidence="3" type="ORF">DPBNPPHM_01711</name>
</gene>
<dbReference type="GO" id="GO:0005886">
    <property type="term" value="C:plasma membrane"/>
    <property type="evidence" value="ECO:0007669"/>
    <property type="project" value="TreeGrafter"/>
</dbReference>
<dbReference type="PANTHER" id="PTHR30441">
    <property type="entry name" value="DUF748 DOMAIN-CONTAINING PROTEIN"/>
    <property type="match status" value="1"/>
</dbReference>
<keyword evidence="2" id="KW-0812">Transmembrane</keyword>
<dbReference type="OrthoDB" id="9757969at2"/>
<evidence type="ECO:0008006" key="5">
    <source>
        <dbReference type="Google" id="ProtNLM"/>
    </source>
</evidence>
<keyword evidence="2" id="KW-0472">Membrane</keyword>
<dbReference type="Pfam" id="PF05359">
    <property type="entry name" value="DUF748"/>
    <property type="match status" value="1"/>
</dbReference>
<name>A0A5S9Q8Y8_9GAMM</name>
<organism evidence="3 4">
    <name type="scientific">BD1-7 clade bacterium</name>
    <dbReference type="NCBI Taxonomy" id="2029982"/>
    <lineage>
        <taxon>Bacteria</taxon>
        <taxon>Pseudomonadati</taxon>
        <taxon>Pseudomonadota</taxon>
        <taxon>Gammaproteobacteria</taxon>
        <taxon>Cellvibrionales</taxon>
        <taxon>Spongiibacteraceae</taxon>
        <taxon>BD1-7 clade</taxon>
    </lineage>
</organism>
<protein>
    <recommendedName>
        <fullName evidence="5">DUF748 domain-containing protein</fullName>
    </recommendedName>
</protein>
<reference evidence="3 4" key="1">
    <citation type="submission" date="2019-11" db="EMBL/GenBank/DDBJ databases">
        <authorList>
            <person name="Holert J."/>
        </authorList>
    </citation>
    <scope>NUCLEOTIDE SEQUENCE [LARGE SCALE GENOMIC DNA]</scope>
    <source>
        <strain evidence="3">BC5_2</strain>
    </source>
</reference>
<feature type="region of interest" description="Disordered" evidence="1">
    <location>
        <begin position="395"/>
        <end position="425"/>
    </location>
</feature>
<dbReference type="InterPro" id="IPR052894">
    <property type="entry name" value="AsmA-related"/>
</dbReference>
<evidence type="ECO:0000313" key="4">
    <source>
        <dbReference type="Proteomes" id="UP000434580"/>
    </source>
</evidence>
<keyword evidence="2" id="KW-1133">Transmembrane helix</keyword>
<dbReference type="InterPro" id="IPR036737">
    <property type="entry name" value="OmpA-like_sf"/>
</dbReference>
<accession>A0A5S9Q8Y8</accession>
<dbReference type="AlphaFoldDB" id="A0A5S9Q8Y8"/>
<dbReference type="PANTHER" id="PTHR30441:SF8">
    <property type="entry name" value="DUF748 DOMAIN-CONTAINING PROTEIN"/>
    <property type="match status" value="1"/>
</dbReference>
<evidence type="ECO:0000256" key="2">
    <source>
        <dbReference type="SAM" id="Phobius"/>
    </source>
</evidence>
<proteinExistence type="predicted"/>
<feature type="transmembrane region" description="Helical" evidence="2">
    <location>
        <begin position="14"/>
        <end position="37"/>
    </location>
</feature>